<dbReference type="InterPro" id="IPR045951">
    <property type="entry name" value="DUF6371"/>
</dbReference>
<organism evidence="2 3">
    <name type="scientific">Olleya marilimosa</name>
    <dbReference type="NCBI Taxonomy" id="272164"/>
    <lineage>
        <taxon>Bacteria</taxon>
        <taxon>Pseudomonadati</taxon>
        <taxon>Bacteroidota</taxon>
        <taxon>Flavobacteriia</taxon>
        <taxon>Flavobacteriales</taxon>
        <taxon>Flavobacteriaceae</taxon>
    </lineage>
</organism>
<keyword evidence="3" id="KW-1185">Reference proteome</keyword>
<dbReference type="EMBL" id="JACXXH010000009">
    <property type="protein sequence ID" value="MBD3864657.1"/>
    <property type="molecule type" value="Genomic_DNA"/>
</dbReference>
<dbReference type="Pfam" id="PF19898">
    <property type="entry name" value="DUF6371"/>
    <property type="match status" value="1"/>
</dbReference>
<comment type="caution">
    <text evidence="2">The sequence shown here is derived from an EMBL/GenBank/DDBJ whole genome shotgun (WGS) entry which is preliminary data.</text>
</comment>
<name>A0ABR8M353_9FLAO</name>
<evidence type="ECO:0000313" key="2">
    <source>
        <dbReference type="EMBL" id="MBD3864657.1"/>
    </source>
</evidence>
<evidence type="ECO:0000259" key="1">
    <source>
        <dbReference type="Pfam" id="PF19898"/>
    </source>
</evidence>
<dbReference type="Proteomes" id="UP000627521">
    <property type="component" value="Unassembled WGS sequence"/>
</dbReference>
<reference evidence="2 3" key="1">
    <citation type="submission" date="2020-09" db="EMBL/GenBank/DDBJ databases">
        <title>Bacillus nautilus sp. nov., Chryseoglobus crepusculi sp. nov, and Psychrobacter noctis sp. nov., isolated from deep-sea sponges from the equatorial Atlantic.</title>
        <authorList>
            <person name="Stennett H.L."/>
            <person name="Williams S.E."/>
        </authorList>
    </citation>
    <scope>NUCLEOTIDE SEQUENCE [LARGE SCALE GENOMIC DNA]</scope>
    <source>
        <strain evidence="2 3">28M-24</strain>
    </source>
</reference>
<feature type="domain" description="DUF6371" evidence="1">
    <location>
        <begin position="124"/>
        <end position="173"/>
    </location>
</feature>
<protein>
    <recommendedName>
        <fullName evidence="1">DUF6371 domain-containing protein</fullName>
    </recommendedName>
</protein>
<proteinExistence type="predicted"/>
<evidence type="ECO:0000313" key="3">
    <source>
        <dbReference type="Proteomes" id="UP000627521"/>
    </source>
</evidence>
<gene>
    <name evidence="2" type="ORF">IEG06_14475</name>
</gene>
<accession>A0ABR8M353</accession>
<sequence>MLEKIDVVLTFDSKRHRNIITPCCKSLNRDGKFVTYKELSLNYGYCHSCGKATLPPTRYRDDSGNEFIWNDITKKMEPFVANLNDNDVIRPNNSFNDICNTLVREKKFIDFESVRLCFNNTNENNLLIYLRTKYGDKKTDIVKRMYYIGTSRDLGTVFWSINRAKKVQKAKVSY</sequence>